<dbReference type="Gene3D" id="3.40.50.300">
    <property type="entry name" value="P-loop containing nucleotide triphosphate hydrolases"/>
    <property type="match status" value="1"/>
</dbReference>
<evidence type="ECO:0000256" key="6">
    <source>
        <dbReference type="ARBA" id="ARBA00023141"/>
    </source>
</evidence>
<feature type="binding site" evidence="7">
    <location>
        <begin position="10"/>
        <end position="15"/>
    </location>
    <ligand>
        <name>ATP</name>
        <dbReference type="ChEBI" id="CHEBI:30616"/>
    </ligand>
</feature>
<comment type="subunit">
    <text evidence="7">Monomer.</text>
</comment>
<dbReference type="CDD" id="cd00464">
    <property type="entry name" value="SK"/>
    <property type="match status" value="1"/>
</dbReference>
<comment type="caution">
    <text evidence="8">The sequence shown here is derived from an EMBL/GenBank/DDBJ whole genome shotgun (WGS) entry which is preliminary data.</text>
</comment>
<comment type="function">
    <text evidence="7">Catalyzes the specific phosphorylation of the 3-hydroxyl group of shikimic acid using ATP as a cosubstrate.</text>
</comment>
<evidence type="ECO:0000256" key="1">
    <source>
        <dbReference type="ARBA" id="ARBA00022605"/>
    </source>
</evidence>
<gene>
    <name evidence="7" type="primary">aroK</name>
    <name evidence="8" type="ORF">ACFO5O_01945</name>
</gene>
<feature type="binding site" evidence="7">
    <location>
        <position position="32"/>
    </location>
    <ligand>
        <name>substrate</name>
    </ligand>
</feature>
<keyword evidence="1 7" id="KW-0028">Amino-acid biosynthesis</keyword>
<comment type="pathway">
    <text evidence="7">Metabolic intermediate biosynthesis; chorismate biosynthesis; chorismate from D-erythrose 4-phosphate and phosphoenolpyruvate: step 5/7.</text>
</comment>
<reference evidence="9" key="1">
    <citation type="journal article" date="2019" name="Int. J. Syst. Evol. Microbiol.">
        <title>The Global Catalogue of Microorganisms (GCM) 10K type strain sequencing project: providing services to taxonomists for standard genome sequencing and annotation.</title>
        <authorList>
            <consortium name="The Broad Institute Genomics Platform"/>
            <consortium name="The Broad Institute Genome Sequencing Center for Infectious Disease"/>
            <person name="Wu L."/>
            <person name="Ma J."/>
        </authorList>
    </citation>
    <scope>NUCLEOTIDE SEQUENCE [LARGE SCALE GENOMIC DNA]</scope>
    <source>
        <strain evidence="9">CCUG 63682</strain>
    </source>
</reference>
<dbReference type="HAMAP" id="MF_00109">
    <property type="entry name" value="Shikimate_kinase"/>
    <property type="match status" value="1"/>
</dbReference>
<dbReference type="SUPFAM" id="SSF52540">
    <property type="entry name" value="P-loop containing nucleoside triphosphate hydrolases"/>
    <property type="match status" value="1"/>
</dbReference>
<comment type="subcellular location">
    <subcellularLocation>
        <location evidence="7">Cytoplasm</location>
    </subcellularLocation>
</comment>
<dbReference type="EC" id="2.7.1.71" evidence="7"/>
<dbReference type="PANTHER" id="PTHR21087:SF16">
    <property type="entry name" value="SHIKIMATE KINASE 1, CHLOROPLASTIC"/>
    <property type="match status" value="1"/>
</dbReference>
<evidence type="ECO:0000256" key="3">
    <source>
        <dbReference type="ARBA" id="ARBA00022741"/>
    </source>
</evidence>
<accession>A0ABV9MYJ3</accession>
<keyword evidence="7" id="KW-0460">Magnesium</keyword>
<comment type="catalytic activity">
    <reaction evidence="7">
        <text>shikimate + ATP = 3-phosphoshikimate + ADP + H(+)</text>
        <dbReference type="Rhea" id="RHEA:13121"/>
        <dbReference type="ChEBI" id="CHEBI:15378"/>
        <dbReference type="ChEBI" id="CHEBI:30616"/>
        <dbReference type="ChEBI" id="CHEBI:36208"/>
        <dbReference type="ChEBI" id="CHEBI:145989"/>
        <dbReference type="ChEBI" id="CHEBI:456216"/>
        <dbReference type="EC" id="2.7.1.71"/>
    </reaction>
</comment>
<dbReference type="PRINTS" id="PR01100">
    <property type="entry name" value="SHIKIMTKNASE"/>
</dbReference>
<evidence type="ECO:0000313" key="9">
    <source>
        <dbReference type="Proteomes" id="UP001595953"/>
    </source>
</evidence>
<feature type="binding site" evidence="7">
    <location>
        <position position="56"/>
    </location>
    <ligand>
        <name>substrate</name>
    </ligand>
</feature>
<dbReference type="GO" id="GO:0016301">
    <property type="term" value="F:kinase activity"/>
    <property type="evidence" value="ECO:0007669"/>
    <property type="project" value="UniProtKB-KW"/>
</dbReference>
<keyword evidence="7" id="KW-0963">Cytoplasm</keyword>
<dbReference type="Proteomes" id="UP001595953">
    <property type="component" value="Unassembled WGS sequence"/>
</dbReference>
<dbReference type="InterPro" id="IPR031322">
    <property type="entry name" value="Shikimate/glucono_kinase"/>
</dbReference>
<dbReference type="PANTHER" id="PTHR21087">
    <property type="entry name" value="SHIKIMATE KINASE"/>
    <property type="match status" value="1"/>
</dbReference>
<keyword evidence="5 7" id="KW-0067">ATP-binding</keyword>
<feature type="binding site" evidence="7">
    <location>
        <position position="120"/>
    </location>
    <ligand>
        <name>ATP</name>
        <dbReference type="ChEBI" id="CHEBI:30616"/>
    </ligand>
</feature>
<feature type="binding site" evidence="7">
    <location>
        <position position="14"/>
    </location>
    <ligand>
        <name>Mg(2+)</name>
        <dbReference type="ChEBI" id="CHEBI:18420"/>
    </ligand>
</feature>
<comment type="caution">
    <text evidence="7">Lacks conserved residue(s) required for the propagation of feature annotation.</text>
</comment>
<evidence type="ECO:0000256" key="5">
    <source>
        <dbReference type="ARBA" id="ARBA00022840"/>
    </source>
</evidence>
<feature type="binding site" evidence="7">
    <location>
        <position position="143"/>
    </location>
    <ligand>
        <name>substrate</name>
    </ligand>
</feature>
<keyword evidence="6 7" id="KW-0057">Aromatic amino acid biosynthesis</keyword>
<evidence type="ECO:0000256" key="7">
    <source>
        <dbReference type="HAMAP-Rule" id="MF_00109"/>
    </source>
</evidence>
<comment type="cofactor">
    <cofactor evidence="7">
        <name>Mg(2+)</name>
        <dbReference type="ChEBI" id="CHEBI:18420"/>
    </cofactor>
    <text evidence="7">Binds 1 Mg(2+) ion per subunit.</text>
</comment>
<dbReference type="EMBL" id="JBHSGP010000004">
    <property type="protein sequence ID" value="MFC4721067.1"/>
    <property type="molecule type" value="Genomic_DNA"/>
</dbReference>
<evidence type="ECO:0000313" key="8">
    <source>
        <dbReference type="EMBL" id="MFC4721067.1"/>
    </source>
</evidence>
<proteinExistence type="inferred from homology"/>
<sequence>MNIVLIGYMGSGKSSIGKKLAAILKSSYCDLDEVIEKKEHRSITEIFKEKGEIYFRTIESKYLIEVLEQNSNSVIALGGGTPCYGNNMDEITKAQGTVSIYLKASINSLSNRLFNEKANRPLIAHLETVEALNEFIGKHLFERSSFYNQCKIVINTDNKSIDEVVESIFLQLF</sequence>
<keyword evidence="7" id="KW-0479">Metal-binding</keyword>
<dbReference type="InterPro" id="IPR027417">
    <property type="entry name" value="P-loop_NTPase"/>
</dbReference>
<keyword evidence="3 7" id="KW-0547">Nucleotide-binding</keyword>
<keyword evidence="4 7" id="KW-0418">Kinase</keyword>
<name>A0ABV9MYJ3_9FLAO</name>
<keyword evidence="2 7" id="KW-0808">Transferase</keyword>
<dbReference type="InterPro" id="IPR000623">
    <property type="entry name" value="Shikimate_kinase/TSH1"/>
</dbReference>
<evidence type="ECO:0000256" key="4">
    <source>
        <dbReference type="ARBA" id="ARBA00022777"/>
    </source>
</evidence>
<dbReference type="RefSeq" id="WP_387960414.1">
    <property type="nucleotide sequence ID" value="NZ_JBHSGP010000004.1"/>
</dbReference>
<keyword evidence="9" id="KW-1185">Reference proteome</keyword>
<protein>
    <recommendedName>
        <fullName evidence="7">Shikimate kinase</fullName>
        <shortName evidence="7">SK</shortName>
        <ecNumber evidence="7">2.7.1.71</ecNumber>
    </recommendedName>
</protein>
<comment type="similarity">
    <text evidence="7">Belongs to the shikimate kinase family.</text>
</comment>
<feature type="binding site" evidence="7">
    <location>
        <position position="79"/>
    </location>
    <ligand>
        <name>substrate</name>
    </ligand>
</feature>
<evidence type="ECO:0000256" key="2">
    <source>
        <dbReference type="ARBA" id="ARBA00022679"/>
    </source>
</evidence>
<dbReference type="Pfam" id="PF01202">
    <property type="entry name" value="SKI"/>
    <property type="match status" value="1"/>
</dbReference>
<organism evidence="8 9">
    <name type="scientific">Geojedonia litorea</name>
    <dbReference type="NCBI Taxonomy" id="1268269"/>
    <lineage>
        <taxon>Bacteria</taxon>
        <taxon>Pseudomonadati</taxon>
        <taxon>Bacteroidota</taxon>
        <taxon>Flavobacteriia</taxon>
        <taxon>Flavobacteriales</taxon>
        <taxon>Flavobacteriaceae</taxon>
        <taxon>Geojedonia</taxon>
    </lineage>
</organism>